<dbReference type="AlphaFoldDB" id="A0A1R2BFY3"/>
<dbReference type="EMBL" id="MPUH01000684">
    <property type="protein sequence ID" value="OMJ75555.1"/>
    <property type="molecule type" value="Genomic_DNA"/>
</dbReference>
<proteinExistence type="inferred from homology"/>
<name>A0A1R2BFY3_9CILI</name>
<reference evidence="2 3" key="1">
    <citation type="submission" date="2016-11" db="EMBL/GenBank/DDBJ databases">
        <title>The macronuclear genome of Stentor coeruleus: a giant cell with tiny introns.</title>
        <authorList>
            <person name="Slabodnick M."/>
            <person name="Ruby J.G."/>
            <person name="Reiff S.B."/>
            <person name="Swart E.C."/>
            <person name="Gosai S."/>
            <person name="Prabakaran S."/>
            <person name="Witkowska E."/>
            <person name="Larue G.E."/>
            <person name="Fisher S."/>
            <person name="Freeman R.M."/>
            <person name="Gunawardena J."/>
            <person name="Chu W."/>
            <person name="Stover N.A."/>
            <person name="Gregory B.D."/>
            <person name="Nowacki M."/>
            <person name="Derisi J."/>
            <person name="Roy S.W."/>
            <person name="Marshall W.F."/>
            <person name="Sood P."/>
        </authorList>
    </citation>
    <scope>NUCLEOTIDE SEQUENCE [LARGE SCALE GENOMIC DNA]</scope>
    <source>
        <strain evidence="2">WM001</strain>
    </source>
</reference>
<dbReference type="OrthoDB" id="326184at2759"/>
<dbReference type="Pfam" id="PF13879">
    <property type="entry name" value="Hmw_CFAP97"/>
    <property type="match status" value="1"/>
</dbReference>
<evidence type="ECO:0000256" key="1">
    <source>
        <dbReference type="ARBA" id="ARBA00008315"/>
    </source>
</evidence>
<accession>A0A1R2BFY3</accession>
<keyword evidence="3" id="KW-1185">Reference proteome</keyword>
<gene>
    <name evidence="2" type="ORF">SteCoe_25289</name>
</gene>
<dbReference type="Proteomes" id="UP000187209">
    <property type="component" value="Unassembled WGS sequence"/>
</dbReference>
<protein>
    <submittedName>
        <fullName evidence="2">Uncharacterized protein</fullName>
    </submittedName>
</protein>
<organism evidence="2 3">
    <name type="scientific">Stentor coeruleus</name>
    <dbReference type="NCBI Taxonomy" id="5963"/>
    <lineage>
        <taxon>Eukaryota</taxon>
        <taxon>Sar</taxon>
        <taxon>Alveolata</taxon>
        <taxon>Ciliophora</taxon>
        <taxon>Postciliodesmatophora</taxon>
        <taxon>Heterotrichea</taxon>
        <taxon>Heterotrichida</taxon>
        <taxon>Stentoridae</taxon>
        <taxon>Stentor</taxon>
    </lineage>
</organism>
<comment type="caution">
    <text evidence="2">The sequence shown here is derived from an EMBL/GenBank/DDBJ whole genome shotgun (WGS) entry which is preliminary data.</text>
</comment>
<evidence type="ECO:0000313" key="3">
    <source>
        <dbReference type="Proteomes" id="UP000187209"/>
    </source>
</evidence>
<comment type="similarity">
    <text evidence="1">Belongs to the CFAP97 family.</text>
</comment>
<dbReference type="InterPro" id="IPR029488">
    <property type="entry name" value="Hmw/CFAP97"/>
</dbReference>
<evidence type="ECO:0000313" key="2">
    <source>
        <dbReference type="EMBL" id="OMJ75555.1"/>
    </source>
</evidence>
<sequence>MIADSCFENLTSKIYQEYSTKLHKKRLEEIKHRDTFSQTLTQDCNKKDHKKPCSFLQIAKANEINRENQILNYKISAILERKFSPQRIRKYKSPQTLNSFHRRMEKEKIIKENKNFIQRLIERPSNFPLEKFKLEYEMAKKYKENYSKQNNKKRIQKVVKNHPMTAIFESVSKGDTGYETKKKRFSSVVAEKSEPL</sequence>